<reference evidence="8 9" key="1">
    <citation type="journal article" date="2016" name="Mol. Biol. Evol.">
        <title>Comparative Genomics of Early-Diverging Mushroom-Forming Fungi Provides Insights into the Origins of Lignocellulose Decay Capabilities.</title>
        <authorList>
            <person name="Nagy L.G."/>
            <person name="Riley R."/>
            <person name="Tritt A."/>
            <person name="Adam C."/>
            <person name="Daum C."/>
            <person name="Floudas D."/>
            <person name="Sun H."/>
            <person name="Yadav J.S."/>
            <person name="Pangilinan J."/>
            <person name="Larsson K.H."/>
            <person name="Matsuura K."/>
            <person name="Barry K."/>
            <person name="Labutti K."/>
            <person name="Kuo R."/>
            <person name="Ohm R.A."/>
            <person name="Bhattacharya S.S."/>
            <person name="Shirouzu T."/>
            <person name="Yoshinaga Y."/>
            <person name="Martin F.M."/>
            <person name="Grigoriev I.V."/>
            <person name="Hibbett D.S."/>
        </authorList>
    </citation>
    <scope>NUCLEOTIDE SEQUENCE [LARGE SCALE GENOMIC DNA]</scope>
    <source>
        <strain evidence="8 9">HHB12029</strain>
    </source>
</reference>
<feature type="transmembrane region" description="Helical" evidence="7">
    <location>
        <begin position="179"/>
        <end position="198"/>
    </location>
</feature>
<evidence type="ECO:0000256" key="5">
    <source>
        <dbReference type="ARBA" id="ARBA00038039"/>
    </source>
</evidence>
<protein>
    <submittedName>
        <fullName evidence="8">PQ-loop-domain-containing protein</fullName>
    </submittedName>
</protein>
<keyword evidence="3 7" id="KW-1133">Transmembrane helix</keyword>
<evidence type="ECO:0000256" key="4">
    <source>
        <dbReference type="ARBA" id="ARBA00023136"/>
    </source>
</evidence>
<proteinExistence type="inferred from homology"/>
<evidence type="ECO:0000256" key="6">
    <source>
        <dbReference type="ARBA" id="ARBA00050768"/>
    </source>
</evidence>
<keyword evidence="4 7" id="KW-0472">Membrane</keyword>
<accession>A0A165FFZ7</accession>
<feature type="transmembrane region" description="Helical" evidence="7">
    <location>
        <begin position="6"/>
        <end position="27"/>
    </location>
</feature>
<dbReference type="Proteomes" id="UP000077266">
    <property type="component" value="Unassembled WGS sequence"/>
</dbReference>
<feature type="transmembrane region" description="Helical" evidence="7">
    <location>
        <begin position="244"/>
        <end position="267"/>
    </location>
</feature>
<dbReference type="InterPro" id="IPR006603">
    <property type="entry name" value="PQ-loop_rpt"/>
</dbReference>
<dbReference type="PANTHER" id="PTHR16201">
    <property type="entry name" value="SEVEN TRANSMEMBRANE PROTEIN 1-RELATED"/>
    <property type="match status" value="1"/>
</dbReference>
<evidence type="ECO:0000256" key="1">
    <source>
        <dbReference type="ARBA" id="ARBA00004141"/>
    </source>
</evidence>
<evidence type="ECO:0000313" key="9">
    <source>
        <dbReference type="Proteomes" id="UP000077266"/>
    </source>
</evidence>
<dbReference type="PANTHER" id="PTHR16201:SF44">
    <property type="entry name" value="SEVEN TRANSMEMBRANE PROTEIN 1"/>
    <property type="match status" value="1"/>
</dbReference>
<dbReference type="GO" id="GO:0034486">
    <property type="term" value="P:vacuolar transmembrane transport"/>
    <property type="evidence" value="ECO:0007669"/>
    <property type="project" value="UniProtKB-ARBA"/>
</dbReference>
<dbReference type="GO" id="GO:0015174">
    <property type="term" value="F:basic amino acid transmembrane transporter activity"/>
    <property type="evidence" value="ECO:0007669"/>
    <property type="project" value="UniProtKB-ARBA"/>
</dbReference>
<keyword evidence="9" id="KW-1185">Reference proteome</keyword>
<name>A0A165FFZ7_EXIGL</name>
<dbReference type="OrthoDB" id="8048523at2759"/>
<dbReference type="InParanoid" id="A0A165FFZ7"/>
<dbReference type="Pfam" id="PF04193">
    <property type="entry name" value="PQ-loop"/>
    <property type="match status" value="2"/>
</dbReference>
<organism evidence="8 9">
    <name type="scientific">Exidia glandulosa HHB12029</name>
    <dbReference type="NCBI Taxonomy" id="1314781"/>
    <lineage>
        <taxon>Eukaryota</taxon>
        <taxon>Fungi</taxon>
        <taxon>Dikarya</taxon>
        <taxon>Basidiomycota</taxon>
        <taxon>Agaricomycotina</taxon>
        <taxon>Agaricomycetes</taxon>
        <taxon>Auriculariales</taxon>
        <taxon>Exidiaceae</taxon>
        <taxon>Exidia</taxon>
    </lineage>
</organism>
<feature type="transmembrane region" description="Helical" evidence="7">
    <location>
        <begin position="39"/>
        <end position="60"/>
    </location>
</feature>
<sequence length="302" mass="33052">MPPNAASSVLGWVSIACWVIVYSPQILENYTLKSGEGLSVLFVVIWLLGDLFNLLGAILAGLLATVIILAAYYTLCDVILLFQIYYYRAAHPVHRISPVPIPGVVLSTEHGETSPLLSPTLPPADSLKQPEHTPVARRVVMYIAALGFVVGTGFAAWWLFPTTKHHGDETGSGKVVFEIRSQVLGWTSAALYLGSRIPQIVKNRETKCEGLSLALFIFAIAGNVTYVASILAASLARDHLIANASWLAGSGGTVFLDFIVLGQFFYYRRAERVFLTDGQLERARTRTGGVEDRDVERVHYDS</sequence>
<dbReference type="FunCoup" id="A0A165FFZ7">
    <property type="interactions" value="126"/>
</dbReference>
<dbReference type="AlphaFoldDB" id="A0A165FFZ7"/>
<evidence type="ECO:0000313" key="8">
    <source>
        <dbReference type="EMBL" id="KZV88932.1"/>
    </source>
</evidence>
<comment type="similarity">
    <text evidence="5">Belongs to the laat-1 family.</text>
</comment>
<comment type="subcellular location">
    <subcellularLocation>
        <location evidence="1">Membrane</location>
        <topology evidence="1">Multi-pass membrane protein</topology>
    </subcellularLocation>
</comment>
<dbReference type="FunFam" id="1.20.1280.290:FF:000009">
    <property type="entry name" value="PQ loop repeat family protein"/>
    <property type="match status" value="1"/>
</dbReference>
<feature type="transmembrane region" description="Helical" evidence="7">
    <location>
        <begin position="66"/>
        <end position="87"/>
    </location>
</feature>
<dbReference type="FunFam" id="1.20.1280.290:FF:000012">
    <property type="entry name" value="Vacuolar membrane PQ loop repeat protein"/>
    <property type="match status" value="1"/>
</dbReference>
<gene>
    <name evidence="8" type="ORF">EXIGLDRAFT_678423</name>
</gene>
<comment type="catalytic activity">
    <reaction evidence="6">
        <text>L-histidine(out) + L-arginine(in) = L-histidine(in) + L-arginine(out)</text>
        <dbReference type="Rhea" id="RHEA:71063"/>
        <dbReference type="ChEBI" id="CHEBI:32682"/>
        <dbReference type="ChEBI" id="CHEBI:57595"/>
    </reaction>
</comment>
<feature type="transmembrane region" description="Helical" evidence="7">
    <location>
        <begin position="139"/>
        <end position="159"/>
    </location>
</feature>
<keyword evidence="2 7" id="KW-0812">Transmembrane</keyword>
<dbReference type="GO" id="GO:0098852">
    <property type="term" value="C:lytic vacuole membrane"/>
    <property type="evidence" value="ECO:0007669"/>
    <property type="project" value="UniProtKB-ARBA"/>
</dbReference>
<evidence type="ECO:0000256" key="2">
    <source>
        <dbReference type="ARBA" id="ARBA00022692"/>
    </source>
</evidence>
<feature type="transmembrane region" description="Helical" evidence="7">
    <location>
        <begin position="210"/>
        <end position="232"/>
    </location>
</feature>
<dbReference type="SMART" id="SM00679">
    <property type="entry name" value="CTNS"/>
    <property type="match status" value="2"/>
</dbReference>
<dbReference type="EMBL" id="KV426086">
    <property type="protein sequence ID" value="KZV88932.1"/>
    <property type="molecule type" value="Genomic_DNA"/>
</dbReference>
<evidence type="ECO:0000256" key="7">
    <source>
        <dbReference type="SAM" id="Phobius"/>
    </source>
</evidence>
<evidence type="ECO:0000256" key="3">
    <source>
        <dbReference type="ARBA" id="ARBA00022989"/>
    </source>
</evidence>
<dbReference type="InterPro" id="IPR051415">
    <property type="entry name" value="LAAT-1"/>
</dbReference>
<dbReference type="Gene3D" id="1.20.1280.290">
    <property type="match status" value="2"/>
</dbReference>